<dbReference type="Gene3D" id="3.40.250.10">
    <property type="entry name" value="Rhodanese-like domain"/>
    <property type="match status" value="1"/>
</dbReference>
<dbReference type="SUPFAM" id="SSF52821">
    <property type="entry name" value="Rhodanese/Cell cycle control phosphatase"/>
    <property type="match status" value="1"/>
</dbReference>
<dbReference type="FunCoup" id="A0A2J6SHU6">
    <property type="interactions" value="614"/>
</dbReference>
<dbReference type="PANTHER" id="PTHR44086">
    <property type="entry name" value="THIOSULFATE SULFURTRANSFERASE RDL2, MITOCHONDRIAL-RELATED"/>
    <property type="match status" value="1"/>
</dbReference>
<dbReference type="EMBL" id="KZ613913">
    <property type="protein sequence ID" value="PMD50333.1"/>
    <property type="molecule type" value="Genomic_DNA"/>
</dbReference>
<dbReference type="Proteomes" id="UP000235371">
    <property type="component" value="Unassembled WGS sequence"/>
</dbReference>
<evidence type="ECO:0000313" key="3">
    <source>
        <dbReference type="EMBL" id="PMD50333.1"/>
    </source>
</evidence>
<dbReference type="SMART" id="SM00450">
    <property type="entry name" value="RHOD"/>
    <property type="match status" value="1"/>
</dbReference>
<dbReference type="OrthoDB" id="566238at2759"/>
<evidence type="ECO:0000256" key="1">
    <source>
        <dbReference type="SAM" id="MobiDB-lite"/>
    </source>
</evidence>
<accession>A0A2J6SHU6</accession>
<dbReference type="GO" id="GO:0004792">
    <property type="term" value="F:thiosulfate-cyanide sulfurtransferase activity"/>
    <property type="evidence" value="ECO:0007669"/>
    <property type="project" value="TreeGrafter"/>
</dbReference>
<gene>
    <name evidence="3" type="ORF">K444DRAFT_514160</name>
</gene>
<dbReference type="Pfam" id="PF00581">
    <property type="entry name" value="Rhodanese"/>
    <property type="match status" value="1"/>
</dbReference>
<dbReference type="STRING" id="1095630.A0A2J6SHU6"/>
<feature type="non-terminal residue" evidence="3">
    <location>
        <position position="100"/>
    </location>
</feature>
<dbReference type="RefSeq" id="XP_024727237.1">
    <property type="nucleotide sequence ID" value="XM_024873535.1"/>
</dbReference>
<feature type="region of interest" description="Disordered" evidence="1">
    <location>
        <begin position="1"/>
        <end position="26"/>
    </location>
</feature>
<protein>
    <submittedName>
        <fullName evidence="3">Rhodanese-like protein</fullName>
    </submittedName>
</protein>
<dbReference type="AlphaFoldDB" id="A0A2J6SHU6"/>
<dbReference type="CDD" id="cd01519">
    <property type="entry name" value="RHOD_HSP67B2"/>
    <property type="match status" value="1"/>
</dbReference>
<evidence type="ECO:0000259" key="2">
    <source>
        <dbReference type="PROSITE" id="PS50206"/>
    </source>
</evidence>
<dbReference type="PROSITE" id="PS50206">
    <property type="entry name" value="RHODANESE_3"/>
    <property type="match status" value="1"/>
</dbReference>
<dbReference type="InParanoid" id="A0A2J6SHU6"/>
<dbReference type="InterPro" id="IPR001763">
    <property type="entry name" value="Rhodanese-like_dom"/>
</dbReference>
<feature type="non-terminal residue" evidence="3">
    <location>
        <position position="1"/>
    </location>
</feature>
<evidence type="ECO:0000313" key="4">
    <source>
        <dbReference type="Proteomes" id="UP000235371"/>
    </source>
</evidence>
<reference evidence="3 4" key="1">
    <citation type="submission" date="2016-04" db="EMBL/GenBank/DDBJ databases">
        <title>A degradative enzymes factory behind the ericoid mycorrhizal symbiosis.</title>
        <authorList>
            <consortium name="DOE Joint Genome Institute"/>
            <person name="Martino E."/>
            <person name="Morin E."/>
            <person name="Grelet G."/>
            <person name="Kuo A."/>
            <person name="Kohler A."/>
            <person name="Daghino S."/>
            <person name="Barry K."/>
            <person name="Choi C."/>
            <person name="Cichocki N."/>
            <person name="Clum A."/>
            <person name="Copeland A."/>
            <person name="Hainaut M."/>
            <person name="Haridas S."/>
            <person name="Labutti K."/>
            <person name="Lindquist E."/>
            <person name="Lipzen A."/>
            <person name="Khouja H.-R."/>
            <person name="Murat C."/>
            <person name="Ohm R."/>
            <person name="Olson A."/>
            <person name="Spatafora J."/>
            <person name="Veneault-Fourrey C."/>
            <person name="Henrissat B."/>
            <person name="Grigoriev I."/>
            <person name="Martin F."/>
            <person name="Perotto S."/>
        </authorList>
    </citation>
    <scope>NUCLEOTIDE SEQUENCE [LARGE SCALE GENOMIC DNA]</scope>
    <source>
        <strain evidence="3 4">E</strain>
    </source>
</reference>
<keyword evidence="4" id="KW-1185">Reference proteome</keyword>
<name>A0A2J6SHU6_9HELO</name>
<organism evidence="3 4">
    <name type="scientific">Hyaloscypha bicolor E</name>
    <dbReference type="NCBI Taxonomy" id="1095630"/>
    <lineage>
        <taxon>Eukaryota</taxon>
        <taxon>Fungi</taxon>
        <taxon>Dikarya</taxon>
        <taxon>Ascomycota</taxon>
        <taxon>Pezizomycotina</taxon>
        <taxon>Leotiomycetes</taxon>
        <taxon>Helotiales</taxon>
        <taxon>Hyaloscyphaceae</taxon>
        <taxon>Hyaloscypha</taxon>
        <taxon>Hyaloscypha bicolor</taxon>
    </lineage>
</organism>
<feature type="domain" description="Rhodanese" evidence="2">
    <location>
        <begin position="7"/>
        <end position="97"/>
    </location>
</feature>
<feature type="compositionally biased region" description="Polar residues" evidence="1">
    <location>
        <begin position="17"/>
        <end position="26"/>
    </location>
</feature>
<dbReference type="PANTHER" id="PTHR44086:SF10">
    <property type="entry name" value="THIOSULFATE SULFURTRANSFERASE_RHODANESE-LIKE DOMAIN-CONTAINING PROTEIN 3"/>
    <property type="match status" value="1"/>
</dbReference>
<dbReference type="GeneID" id="36581615"/>
<dbReference type="GO" id="GO:0005739">
    <property type="term" value="C:mitochondrion"/>
    <property type="evidence" value="ECO:0007669"/>
    <property type="project" value="TreeGrafter"/>
</dbReference>
<dbReference type="InterPro" id="IPR036873">
    <property type="entry name" value="Rhodanese-like_dom_sf"/>
</dbReference>
<sequence length="100" mass="11191">NPSTDRILIDTREPSELQATGTIPGSINIPITSKPDAFFISPEEFEDRMGFERPGKEKEVVFYCKAGVRSRAAAELARQAGWERVGEYSGSWLDWEKRGG</sequence>
<proteinExistence type="predicted"/>